<dbReference type="CDD" id="cd18088">
    <property type="entry name" value="Nep1-like"/>
    <property type="match status" value="2"/>
</dbReference>
<dbReference type="FunFam" id="3.40.1280.10:FF:000003">
    <property type="entry name" value="Ribosomal RNA small subunit methyltransferase"/>
    <property type="match status" value="2"/>
</dbReference>
<keyword evidence="6" id="KW-0808">Transferase</keyword>
<dbReference type="InterPro" id="IPR029028">
    <property type="entry name" value="Alpha/beta_knot_MTases"/>
</dbReference>
<evidence type="ECO:0000256" key="8">
    <source>
        <dbReference type="ARBA" id="ARBA00022730"/>
    </source>
</evidence>
<dbReference type="InterPro" id="IPR029026">
    <property type="entry name" value="tRNA_m1G_MTases_N"/>
</dbReference>
<dbReference type="GO" id="GO:0070475">
    <property type="term" value="P:rRNA base methylation"/>
    <property type="evidence" value="ECO:0007669"/>
    <property type="project" value="InterPro"/>
</dbReference>
<evidence type="ECO:0000256" key="4">
    <source>
        <dbReference type="ARBA" id="ARBA00022552"/>
    </source>
</evidence>
<comment type="subcellular location">
    <subcellularLocation>
        <location evidence="1">Nucleus</location>
        <location evidence="1">Nucleolus</location>
    </subcellularLocation>
</comment>
<keyword evidence="10" id="KW-0539">Nucleus</keyword>
<evidence type="ECO:0000256" key="9">
    <source>
        <dbReference type="ARBA" id="ARBA00022884"/>
    </source>
</evidence>
<protein>
    <recommendedName>
        <fullName evidence="13">18S rRNA (pseudouridine-N1)-methyltransferase</fullName>
    </recommendedName>
</protein>
<dbReference type="PANTHER" id="PTHR12636">
    <property type="entry name" value="NEP1/MRA1"/>
    <property type="match status" value="1"/>
</dbReference>
<dbReference type="InterPro" id="IPR005304">
    <property type="entry name" value="Rbsml_bgen_MeTrfase_EMG1/NEP1"/>
</dbReference>
<evidence type="ECO:0000256" key="7">
    <source>
        <dbReference type="ARBA" id="ARBA00022691"/>
    </source>
</evidence>
<comment type="catalytic activity">
    <reaction evidence="11">
        <text>a pseudouridine in rRNA + S-adenosyl-L-methionine = an N(1)-methylpseudouridine in rRNA + S-adenosyl-L-homocysteine + H(+)</text>
        <dbReference type="Rhea" id="RHEA:46696"/>
        <dbReference type="Rhea" id="RHEA-COMP:11634"/>
        <dbReference type="Rhea" id="RHEA-COMP:13933"/>
        <dbReference type="ChEBI" id="CHEBI:15378"/>
        <dbReference type="ChEBI" id="CHEBI:57856"/>
        <dbReference type="ChEBI" id="CHEBI:59789"/>
        <dbReference type="ChEBI" id="CHEBI:65314"/>
        <dbReference type="ChEBI" id="CHEBI:74890"/>
    </reaction>
</comment>
<keyword evidence="15" id="KW-1185">Reference proteome</keyword>
<sequence length="521" mass="58936">MSKKRQRKTQYDDNEYDVIPKSLKVIRNSSQKKRLIVILENAQLETVKVGNNYELLNSDRHKDILQKNNRNPATSRPDIAHQCLLTLQESPLNKSGYLQIYVHTENNVLFEVNRLTLIPSNFDDFAELMVCLLHKHKVRAENNKSILLKIIKNPITDWLPAGCKKILMSFSADKIKDPEELVPDDEPIVKIDYAEETFSISSLPLSGALTCTDLYHRRIVSTAFKVSSSKGVINESGFSFWFSGFEISVTSESDIGSGIGNSRTSIIFESVSNSWISRFEQSIPSDSGVDFQNKNETDEHNLVKKRLKVETPLNLDKRLIIILESAQLETAKVGKKFELLHSRHDIGLLKKYNRQPETTKPELVHQCLLNLLDSPLNRVGYLQVYIHTDKNVLIEVNPGTRITRTFNRFAGVMAQLLHTNRVRAGNQPVDLLKVIKNPITNYLPANCKKILLSCRAKEFKYPEELVPDNEPVVIVIGAIEQGQVKVDYTDSTVAISDYSTSAANISGSLCSAFKRKWIPAN</sequence>
<keyword evidence="7" id="KW-0949">S-adenosyl-L-methionine</keyword>
<dbReference type="EMBL" id="CAJNRD030001123">
    <property type="protein sequence ID" value="CAG5101964.1"/>
    <property type="molecule type" value="Genomic_DNA"/>
</dbReference>
<dbReference type="GO" id="GO:0070037">
    <property type="term" value="F:rRNA (pseudouridine) methyltransferase activity"/>
    <property type="evidence" value="ECO:0007669"/>
    <property type="project" value="InterPro"/>
</dbReference>
<keyword evidence="8" id="KW-0699">rRNA-binding</keyword>
<comment type="function">
    <text evidence="12">S-adenosyl-L-methionine-dependent pseudouridine N(1)-methyltransferase that methylates a pseudouridine in 18S rRNA. Involved the biosynthesis of the hypermodified N1-methyl-N3-(3-amino-3-carboxypropyl) pseudouridine (m1acp3-Psi) conserved in eukaryotic 18S rRNA. Also has an essential role in 40S ribosomal subunit biogenesis independent on its methyltransferase activity, facilitating the incorporation of ribosomal protein S19 during the formation of pre-ribosomes.</text>
</comment>
<evidence type="ECO:0000256" key="10">
    <source>
        <dbReference type="ARBA" id="ARBA00023242"/>
    </source>
</evidence>
<evidence type="ECO:0000256" key="11">
    <source>
        <dbReference type="ARBA" id="ARBA00050871"/>
    </source>
</evidence>
<dbReference type="SUPFAM" id="SSF75217">
    <property type="entry name" value="alpha/beta knot"/>
    <property type="match status" value="2"/>
</dbReference>
<proteinExistence type="inferred from homology"/>
<comment type="similarity">
    <text evidence="2">Belongs to the class IV-like SAM-binding methyltransferase superfamily. RNA methyltransferase NEP1 family.</text>
</comment>
<dbReference type="GO" id="GO:0032040">
    <property type="term" value="C:small-subunit processome"/>
    <property type="evidence" value="ECO:0007669"/>
    <property type="project" value="TreeGrafter"/>
</dbReference>
<evidence type="ECO:0000256" key="13">
    <source>
        <dbReference type="ARBA" id="ARBA00081469"/>
    </source>
</evidence>
<keyword evidence="9" id="KW-0694">RNA-binding</keyword>
<dbReference type="AlphaFoldDB" id="A0A8J2HM40"/>
<comment type="caution">
    <text evidence="14">The sequence shown here is derived from an EMBL/GenBank/DDBJ whole genome shotgun (WGS) entry which is preliminary data.</text>
</comment>
<dbReference type="GO" id="GO:0019843">
    <property type="term" value="F:rRNA binding"/>
    <property type="evidence" value="ECO:0007669"/>
    <property type="project" value="UniProtKB-KW"/>
</dbReference>
<evidence type="ECO:0000256" key="5">
    <source>
        <dbReference type="ARBA" id="ARBA00022603"/>
    </source>
</evidence>
<dbReference type="Pfam" id="PF03587">
    <property type="entry name" value="EMG1"/>
    <property type="match status" value="2"/>
</dbReference>
<accession>A0A8J2HM40</accession>
<dbReference type="OrthoDB" id="269804at2759"/>
<keyword evidence="5 14" id="KW-0489">Methyltransferase</keyword>
<dbReference type="Proteomes" id="UP000786811">
    <property type="component" value="Unassembled WGS sequence"/>
</dbReference>
<reference evidence="14" key="1">
    <citation type="submission" date="2021-04" db="EMBL/GenBank/DDBJ databases">
        <authorList>
            <person name="Chebbi M.A.C M."/>
        </authorList>
    </citation>
    <scope>NUCLEOTIDE SEQUENCE</scope>
</reference>
<evidence type="ECO:0000313" key="14">
    <source>
        <dbReference type="EMBL" id="CAG5101964.1"/>
    </source>
</evidence>
<dbReference type="PANTHER" id="PTHR12636:SF5">
    <property type="entry name" value="RIBOSOMAL RNA SMALL SUBUNIT METHYLTRANSFERASE NEP1"/>
    <property type="match status" value="1"/>
</dbReference>
<evidence type="ECO:0000256" key="12">
    <source>
        <dbReference type="ARBA" id="ARBA00053784"/>
    </source>
</evidence>
<keyword evidence="3" id="KW-0690">Ribosome biogenesis</keyword>
<keyword evidence="4" id="KW-0698">rRNA processing</keyword>
<name>A0A8J2HM40_COTCN</name>
<dbReference type="Gene3D" id="3.40.1280.10">
    <property type="match status" value="2"/>
</dbReference>
<gene>
    <name evidence="14" type="ORF">HICCMSTLAB_LOCUS10778</name>
</gene>
<evidence type="ECO:0000256" key="2">
    <source>
        <dbReference type="ARBA" id="ARBA00008115"/>
    </source>
</evidence>
<evidence type="ECO:0000256" key="3">
    <source>
        <dbReference type="ARBA" id="ARBA00022517"/>
    </source>
</evidence>
<evidence type="ECO:0000256" key="6">
    <source>
        <dbReference type="ARBA" id="ARBA00022679"/>
    </source>
</evidence>
<organism evidence="14 15">
    <name type="scientific">Cotesia congregata</name>
    <name type="common">Parasitoid wasp</name>
    <name type="synonym">Apanteles congregatus</name>
    <dbReference type="NCBI Taxonomy" id="51543"/>
    <lineage>
        <taxon>Eukaryota</taxon>
        <taxon>Metazoa</taxon>
        <taxon>Ecdysozoa</taxon>
        <taxon>Arthropoda</taxon>
        <taxon>Hexapoda</taxon>
        <taxon>Insecta</taxon>
        <taxon>Pterygota</taxon>
        <taxon>Neoptera</taxon>
        <taxon>Endopterygota</taxon>
        <taxon>Hymenoptera</taxon>
        <taxon>Apocrita</taxon>
        <taxon>Ichneumonoidea</taxon>
        <taxon>Braconidae</taxon>
        <taxon>Microgastrinae</taxon>
        <taxon>Cotesia</taxon>
    </lineage>
</organism>
<evidence type="ECO:0000313" key="15">
    <source>
        <dbReference type="Proteomes" id="UP000786811"/>
    </source>
</evidence>
<evidence type="ECO:0000256" key="1">
    <source>
        <dbReference type="ARBA" id="ARBA00004604"/>
    </source>
</evidence>